<dbReference type="AlphaFoldDB" id="A0A378Q007"/>
<evidence type="ECO:0000256" key="1">
    <source>
        <dbReference type="SAM" id="Phobius"/>
    </source>
</evidence>
<dbReference type="RefSeq" id="WP_115370030.1">
    <property type="nucleotide sequence ID" value="NZ_UGPZ01000003.1"/>
</dbReference>
<feature type="transmembrane region" description="Helical" evidence="1">
    <location>
        <begin position="18"/>
        <end position="40"/>
    </location>
</feature>
<keyword evidence="1" id="KW-0472">Membrane</keyword>
<reference evidence="2 3" key="1">
    <citation type="submission" date="2018-06" db="EMBL/GenBank/DDBJ databases">
        <authorList>
            <consortium name="Pathogen Informatics"/>
            <person name="Doyle S."/>
        </authorList>
    </citation>
    <scope>NUCLEOTIDE SEQUENCE [LARGE SCALE GENOMIC DNA]</scope>
    <source>
        <strain evidence="2 3">NCTC9426</strain>
    </source>
</reference>
<gene>
    <name evidence="2" type="ORF">NCTC9426_02600</name>
</gene>
<dbReference type="Proteomes" id="UP000254133">
    <property type="component" value="Unassembled WGS sequence"/>
</dbReference>
<organism evidence="2 3">
    <name type="scientific">Moraxella bovis</name>
    <dbReference type="NCBI Taxonomy" id="476"/>
    <lineage>
        <taxon>Bacteria</taxon>
        <taxon>Pseudomonadati</taxon>
        <taxon>Pseudomonadota</taxon>
        <taxon>Gammaproteobacteria</taxon>
        <taxon>Moraxellales</taxon>
        <taxon>Moraxellaceae</taxon>
        <taxon>Moraxella</taxon>
    </lineage>
</organism>
<feature type="transmembrane region" description="Helical" evidence="1">
    <location>
        <begin position="46"/>
        <end position="65"/>
    </location>
</feature>
<protein>
    <submittedName>
        <fullName evidence="2">Uncharacterized protein</fullName>
    </submittedName>
</protein>
<keyword evidence="1" id="KW-0812">Transmembrane</keyword>
<proteinExistence type="predicted"/>
<accession>A0A378Q007</accession>
<keyword evidence="1" id="KW-1133">Transmembrane helix</keyword>
<evidence type="ECO:0000313" key="2">
    <source>
        <dbReference type="EMBL" id="STY93866.1"/>
    </source>
</evidence>
<name>A0A378Q007_MORBO</name>
<dbReference type="EMBL" id="UGPZ01000003">
    <property type="protein sequence ID" value="STY93866.1"/>
    <property type="molecule type" value="Genomic_DNA"/>
</dbReference>
<evidence type="ECO:0000313" key="3">
    <source>
        <dbReference type="Proteomes" id="UP000254133"/>
    </source>
</evidence>
<sequence length="153" mass="17790">MNETLIIKESLSRLLASIFWLVVAWVFVIGILWIAYVGIVRFDPDIIANTIFLVPIALWILYLLIKHIDYCFGLFDFLIKNLYLNIEDDGITIYHYEINTKPVFIHWSDIKVAFAKQDLQGNHFNIKNAKNESENKKLLIYTKAVNLSRGSII</sequence>